<dbReference type="Proteomes" id="UP000244092">
    <property type="component" value="Unassembled WGS sequence"/>
</dbReference>
<accession>A0A2T6CFA5</accession>
<gene>
    <name evidence="2" type="ORF">C8N31_10462</name>
</gene>
<evidence type="ECO:0000313" key="3">
    <source>
        <dbReference type="Proteomes" id="UP000244092"/>
    </source>
</evidence>
<proteinExistence type="predicted"/>
<sequence length="212" mass="25011">MLNGTSITLDDHEFELSRNELGVRFMALEMRFSRRSHGEAIMGALEQGRTKDAFFRMMLSPAGARDNETAFFIMTFKYQAWMEDKGGYEQYRRKRTERAMIYAHGLLEKYPHLKRIVGISREPPKQGRGVSEDLIYAEQGDWNDEERQQIRENCRELGVLQQPLKMRRVEDEEYPELTQIIIERQAPPRMVTSNRKQRRKQAAKKRKAGPRK</sequence>
<evidence type="ECO:0000256" key="1">
    <source>
        <dbReference type="SAM" id="MobiDB-lite"/>
    </source>
</evidence>
<evidence type="ECO:0000313" key="2">
    <source>
        <dbReference type="EMBL" id="PTX74182.1"/>
    </source>
</evidence>
<dbReference type="EMBL" id="QBKU01000004">
    <property type="protein sequence ID" value="PTX74182.1"/>
    <property type="molecule type" value="Genomic_DNA"/>
</dbReference>
<reference evidence="2 3" key="1">
    <citation type="submission" date="2018-04" db="EMBL/GenBank/DDBJ databases">
        <title>Genomic Encyclopedia of Archaeal and Bacterial Type Strains, Phase II (KMG-II): from individual species to whole genera.</title>
        <authorList>
            <person name="Goeker M."/>
        </authorList>
    </citation>
    <scope>NUCLEOTIDE SEQUENCE [LARGE SCALE GENOMIC DNA]</scope>
    <source>
        <strain evidence="2 3">DSM 12244</strain>
    </source>
</reference>
<feature type="compositionally biased region" description="Basic residues" evidence="1">
    <location>
        <begin position="195"/>
        <end position="212"/>
    </location>
</feature>
<organism evidence="2 3">
    <name type="scientific">Sulfitobacter mediterraneus</name>
    <dbReference type="NCBI Taxonomy" id="83219"/>
    <lineage>
        <taxon>Bacteria</taxon>
        <taxon>Pseudomonadati</taxon>
        <taxon>Pseudomonadota</taxon>
        <taxon>Alphaproteobacteria</taxon>
        <taxon>Rhodobacterales</taxon>
        <taxon>Roseobacteraceae</taxon>
        <taxon>Sulfitobacter</taxon>
    </lineage>
</organism>
<dbReference type="AlphaFoldDB" id="A0A2T6CFA5"/>
<name>A0A2T6CFA5_9RHOB</name>
<feature type="region of interest" description="Disordered" evidence="1">
    <location>
        <begin position="180"/>
        <end position="212"/>
    </location>
</feature>
<protein>
    <submittedName>
        <fullName evidence="2">Uncharacterized protein</fullName>
    </submittedName>
</protein>
<comment type="caution">
    <text evidence="2">The sequence shown here is derived from an EMBL/GenBank/DDBJ whole genome shotgun (WGS) entry which is preliminary data.</text>
</comment>